<accession>A0A419N4F3</accession>
<evidence type="ECO:0000256" key="1">
    <source>
        <dbReference type="SAM" id="SignalP"/>
    </source>
</evidence>
<dbReference type="AlphaFoldDB" id="A0A419N4F3"/>
<sequence length="136" mass="15476">MRKKIPALLVFLSLLVLNTAGAIDIKPGEWTMGQTGSFQQKLCVTPEISKVFSQFYKNNKYKHDNCENYLTNNTSRHAVLKRICVVNGVTSSEIVELTRMNENKIYARVHTLQDIKKRSTYRGGSGLLRYTSKKCS</sequence>
<feature type="chain" id="PRO_5019053201" description="DUF3617 family protein" evidence="1">
    <location>
        <begin position="23"/>
        <end position="136"/>
    </location>
</feature>
<name>A0A419N4F3_9GAMM</name>
<dbReference type="EMBL" id="RAHH01000027">
    <property type="protein sequence ID" value="RJT39804.1"/>
    <property type="molecule type" value="Genomic_DNA"/>
</dbReference>
<evidence type="ECO:0008006" key="4">
    <source>
        <dbReference type="Google" id="ProtNLM"/>
    </source>
</evidence>
<dbReference type="Proteomes" id="UP000284908">
    <property type="component" value="Unassembled WGS sequence"/>
</dbReference>
<keyword evidence="1" id="KW-0732">Signal</keyword>
<comment type="caution">
    <text evidence="2">The sequence shown here is derived from an EMBL/GenBank/DDBJ whole genome shotgun (WGS) entry which is preliminary data.</text>
</comment>
<feature type="signal peptide" evidence="1">
    <location>
        <begin position="1"/>
        <end position="22"/>
    </location>
</feature>
<proteinExistence type="predicted"/>
<evidence type="ECO:0000313" key="2">
    <source>
        <dbReference type="EMBL" id="RJT39804.1"/>
    </source>
</evidence>
<reference evidence="2 3" key="1">
    <citation type="submission" date="2018-09" db="EMBL/GenBank/DDBJ databases">
        <authorList>
            <person name="Le Fleche-Mateos A."/>
        </authorList>
    </citation>
    <scope>NUCLEOTIDE SEQUENCE [LARGE SCALE GENOMIC DNA]</scope>
    <source>
        <strain evidence="2 3">DSM 27399</strain>
    </source>
</reference>
<evidence type="ECO:0000313" key="3">
    <source>
        <dbReference type="Proteomes" id="UP000284908"/>
    </source>
</evidence>
<dbReference type="RefSeq" id="WP_120134372.1">
    <property type="nucleotide sequence ID" value="NZ_RAHH01000027.1"/>
</dbReference>
<dbReference type="OrthoDB" id="7003228at2"/>
<protein>
    <recommendedName>
        <fullName evidence="4">DUF3617 family protein</fullName>
    </recommendedName>
</protein>
<gene>
    <name evidence="2" type="ORF">D6C13_19725</name>
</gene>
<organism evidence="2 3">
    <name type="scientific">Rahnella woolbedingensis</name>
    <dbReference type="NCBI Taxonomy" id="1510574"/>
    <lineage>
        <taxon>Bacteria</taxon>
        <taxon>Pseudomonadati</taxon>
        <taxon>Pseudomonadota</taxon>
        <taxon>Gammaproteobacteria</taxon>
        <taxon>Enterobacterales</taxon>
        <taxon>Yersiniaceae</taxon>
        <taxon>Rahnella</taxon>
    </lineage>
</organism>
<keyword evidence="3" id="KW-1185">Reference proteome</keyword>